<sequence>MFYQTEISSKVERKDLMRLSRKFKLTNFNIESMEENVEFTCNEANIDCHQKYNQQALAQPPCCLTALTGMMLALTHEFKKNKLDLCLHCGQVLATIKMPGGQLPWDTDVDMPSDARMWEEVKKLVVPTLRTKYRLKVDTSIKPNELRVGAAVLHHKKTGLKTDNYAKPIDLTFCGHQVLKGRTQTKVNLGGWWVPGPDNPGQYGRHYGDEYLKHVPHVTSSKTAYGATQPRFPRCSGTPSHACLEQFQTDGNIQFRKDKMKLYTLF</sequence>
<keyword evidence="2" id="KW-1185">Reference proteome</keyword>
<gene>
    <name evidence="1" type="ORF">GSOID_T00001992001</name>
</gene>
<reference evidence="1" key="1">
    <citation type="journal article" date="2010" name="Science">
        <title>Plasticity of animal genome architecture unmasked by rapid evolution of a pelagic tunicate.</title>
        <authorList>
            <person name="Denoeud F."/>
            <person name="Henriet S."/>
            <person name="Mungpakdee S."/>
            <person name="Aury J.M."/>
            <person name="Da Silva C."/>
            <person name="Brinkmann H."/>
            <person name="Mikhaleva J."/>
            <person name="Olsen L.C."/>
            <person name="Jubin C."/>
            <person name="Canestro C."/>
            <person name="Bouquet J.M."/>
            <person name="Danks G."/>
            <person name="Poulain J."/>
            <person name="Campsteijn C."/>
            <person name="Adamski M."/>
            <person name="Cross I."/>
            <person name="Yadetie F."/>
            <person name="Muffato M."/>
            <person name="Louis A."/>
            <person name="Butcher S."/>
            <person name="Tsagkogeorga G."/>
            <person name="Konrad A."/>
            <person name="Singh S."/>
            <person name="Jensen M.F."/>
            <person name="Cong E.H."/>
            <person name="Eikeseth-Otteraa H."/>
            <person name="Noel B."/>
            <person name="Anthouard V."/>
            <person name="Porcel B.M."/>
            <person name="Kachouri-Lafond R."/>
            <person name="Nishino A."/>
            <person name="Ugolini M."/>
            <person name="Chourrout P."/>
            <person name="Nishida H."/>
            <person name="Aasland R."/>
            <person name="Huzurbazar S."/>
            <person name="Westhof E."/>
            <person name="Delsuc F."/>
            <person name="Lehrach H."/>
            <person name="Reinhardt R."/>
            <person name="Weissenbach J."/>
            <person name="Roy S.W."/>
            <person name="Artiguenave F."/>
            <person name="Postlethwait J.H."/>
            <person name="Manak J.R."/>
            <person name="Thompson E.M."/>
            <person name="Jaillon O."/>
            <person name="Du Pasquier L."/>
            <person name="Boudinot P."/>
            <person name="Liberles D.A."/>
            <person name="Volff J.N."/>
            <person name="Philippe H."/>
            <person name="Lenhard B."/>
            <person name="Roest Crollius H."/>
            <person name="Wincker P."/>
            <person name="Chourrout D."/>
        </authorList>
    </citation>
    <scope>NUCLEOTIDE SEQUENCE [LARGE SCALE GENOMIC DNA]</scope>
</reference>
<dbReference type="InParanoid" id="E4XS44"/>
<organism evidence="1">
    <name type="scientific">Oikopleura dioica</name>
    <name type="common">Tunicate</name>
    <dbReference type="NCBI Taxonomy" id="34765"/>
    <lineage>
        <taxon>Eukaryota</taxon>
        <taxon>Metazoa</taxon>
        <taxon>Chordata</taxon>
        <taxon>Tunicata</taxon>
        <taxon>Appendicularia</taxon>
        <taxon>Copelata</taxon>
        <taxon>Oikopleuridae</taxon>
        <taxon>Oikopleura</taxon>
    </lineage>
</organism>
<evidence type="ECO:0000313" key="1">
    <source>
        <dbReference type="EMBL" id="CBY12592.1"/>
    </source>
</evidence>
<proteinExistence type="predicted"/>
<evidence type="ECO:0000313" key="2">
    <source>
        <dbReference type="Proteomes" id="UP000001307"/>
    </source>
</evidence>
<accession>E4XS44</accession>
<dbReference type="AlphaFoldDB" id="E4XS44"/>
<name>E4XS44_OIKDI</name>
<dbReference type="EMBL" id="FN653130">
    <property type="protein sequence ID" value="CBY12592.1"/>
    <property type="molecule type" value="Genomic_DNA"/>
</dbReference>
<dbReference type="OrthoDB" id="6358690at2759"/>
<dbReference type="Proteomes" id="UP000001307">
    <property type="component" value="Unassembled WGS sequence"/>
</dbReference>
<protein>
    <submittedName>
        <fullName evidence="1">Uncharacterized protein</fullName>
    </submittedName>
</protein>